<proteinExistence type="predicted"/>
<evidence type="ECO:0000313" key="3">
    <source>
        <dbReference type="Proteomes" id="UP001050691"/>
    </source>
</evidence>
<gene>
    <name evidence="2" type="ORF">Clacol_003973</name>
</gene>
<protein>
    <recommendedName>
        <fullName evidence="1">Protein kinase domain-containing protein</fullName>
    </recommendedName>
</protein>
<dbReference type="PROSITE" id="PS50011">
    <property type="entry name" value="PROTEIN_KINASE_DOM"/>
    <property type="match status" value="1"/>
</dbReference>
<name>A0AAV5A554_9AGAM</name>
<dbReference type="InterPro" id="IPR011009">
    <property type="entry name" value="Kinase-like_dom_sf"/>
</dbReference>
<dbReference type="EMBL" id="BPWL01000004">
    <property type="protein sequence ID" value="GJJ09749.1"/>
    <property type="molecule type" value="Genomic_DNA"/>
</dbReference>
<dbReference type="GO" id="GO:0005524">
    <property type="term" value="F:ATP binding"/>
    <property type="evidence" value="ECO:0007669"/>
    <property type="project" value="InterPro"/>
</dbReference>
<organism evidence="2 3">
    <name type="scientific">Clathrus columnatus</name>
    <dbReference type="NCBI Taxonomy" id="1419009"/>
    <lineage>
        <taxon>Eukaryota</taxon>
        <taxon>Fungi</taxon>
        <taxon>Dikarya</taxon>
        <taxon>Basidiomycota</taxon>
        <taxon>Agaricomycotina</taxon>
        <taxon>Agaricomycetes</taxon>
        <taxon>Phallomycetidae</taxon>
        <taxon>Phallales</taxon>
        <taxon>Clathraceae</taxon>
        <taxon>Clathrus</taxon>
    </lineage>
</organism>
<dbReference type="Proteomes" id="UP001050691">
    <property type="component" value="Unassembled WGS sequence"/>
</dbReference>
<reference evidence="2" key="1">
    <citation type="submission" date="2021-10" db="EMBL/GenBank/DDBJ databases">
        <title>De novo Genome Assembly of Clathrus columnatus (Basidiomycota, Fungi) Using Illumina and Nanopore Sequence Data.</title>
        <authorList>
            <person name="Ogiso-Tanaka E."/>
            <person name="Itagaki H."/>
            <person name="Hosoya T."/>
            <person name="Hosaka K."/>
        </authorList>
    </citation>
    <scope>NUCLEOTIDE SEQUENCE</scope>
    <source>
        <strain evidence="2">MO-923</strain>
    </source>
</reference>
<accession>A0AAV5A554</accession>
<dbReference type="AlphaFoldDB" id="A0AAV5A554"/>
<dbReference type="SUPFAM" id="SSF56112">
    <property type="entry name" value="Protein kinase-like (PK-like)"/>
    <property type="match status" value="1"/>
</dbReference>
<keyword evidence="3" id="KW-1185">Reference proteome</keyword>
<sequence>MLPLNAFSSVTIHGLVFKDGVSIPQTFERGISRHGRINHFEVKSFIRPGGLPKRPPSNLPPPGNDHLIIMLGDTLGSGRVGTVHQAALLTHNTNLPQLVVKISRQNRSAYIEQEAWYYEELEQVQGIAMPRCYGLFRARIEEGTEVKIWGDDKKGSDKFDQSHSRGFPQAVDSLGEKLPRMPTPDPALLSVLLFERLGGRMPIQEPIDHIRDDIFEVYNDLSRLGIEHLDIRWSNILSVIQDPDYESSGIVCPNHGRVHQWRVVDFDLARKTNGTTVYLDKCTKGWLERLFFGLSNGRIIEPWE</sequence>
<comment type="caution">
    <text evidence="2">The sequence shown here is derived from an EMBL/GenBank/DDBJ whole genome shotgun (WGS) entry which is preliminary data.</text>
</comment>
<feature type="domain" description="Protein kinase" evidence="1">
    <location>
        <begin position="69"/>
        <end position="304"/>
    </location>
</feature>
<dbReference type="InterPro" id="IPR000719">
    <property type="entry name" value="Prot_kinase_dom"/>
</dbReference>
<evidence type="ECO:0000259" key="1">
    <source>
        <dbReference type="PROSITE" id="PS50011"/>
    </source>
</evidence>
<evidence type="ECO:0000313" key="2">
    <source>
        <dbReference type="EMBL" id="GJJ09749.1"/>
    </source>
</evidence>
<dbReference type="GO" id="GO:0004672">
    <property type="term" value="F:protein kinase activity"/>
    <property type="evidence" value="ECO:0007669"/>
    <property type="project" value="InterPro"/>
</dbReference>